<evidence type="ECO:0000313" key="2">
    <source>
        <dbReference type="Proteomes" id="UP000251314"/>
    </source>
</evidence>
<dbReference type="VEuPathDB" id="FungiDB:PC110_g22974"/>
<dbReference type="OrthoDB" id="123018at2759"/>
<feature type="non-terminal residue" evidence="1">
    <location>
        <position position="1"/>
    </location>
</feature>
<sequence>KLKEQLSDVESVSKKLQCDDLYLRDARDLLDGLLEVQPSISNCLEPNADIVHSPDFESGVVKVLSGLVKRLSRGERSALQPLKKAAKPSAPAPKPVKMGIADRILKKRKTESTPCAFELLDVIPSTSNIVERLFSSARMVLRYKRSRLSPFTLKMILFLRVNETYWDVTTVDACI</sequence>
<dbReference type="AlphaFoldDB" id="A0A329R7L7"/>
<evidence type="ECO:0000313" key="1">
    <source>
        <dbReference type="EMBL" id="RAW20584.1"/>
    </source>
</evidence>
<gene>
    <name evidence="1" type="ORF">PC110_g22974</name>
</gene>
<protein>
    <recommendedName>
        <fullName evidence="3">HAT C-terminal dimerisation domain-containing protein</fullName>
    </recommendedName>
</protein>
<accession>A0A329R7L7</accession>
<comment type="caution">
    <text evidence="1">The sequence shown here is derived from an EMBL/GenBank/DDBJ whole genome shotgun (WGS) entry which is preliminary data.</text>
</comment>
<dbReference type="PANTHER" id="PTHR40866">
    <property type="entry name" value="BED-TYPE DOMAIN-CONTAINING PROTEIN"/>
    <property type="match status" value="1"/>
</dbReference>
<name>A0A329R7L7_9STRA</name>
<organism evidence="1 2">
    <name type="scientific">Phytophthora cactorum</name>
    <dbReference type="NCBI Taxonomy" id="29920"/>
    <lineage>
        <taxon>Eukaryota</taxon>
        <taxon>Sar</taxon>
        <taxon>Stramenopiles</taxon>
        <taxon>Oomycota</taxon>
        <taxon>Peronosporomycetes</taxon>
        <taxon>Peronosporales</taxon>
        <taxon>Peronosporaceae</taxon>
        <taxon>Phytophthora</taxon>
    </lineage>
</organism>
<keyword evidence="2" id="KW-1185">Reference proteome</keyword>
<proteinExistence type="predicted"/>
<dbReference type="PANTHER" id="PTHR40866:SF1">
    <property type="entry name" value="BED-TYPE DOMAIN-CONTAINING PROTEIN"/>
    <property type="match status" value="1"/>
</dbReference>
<reference evidence="1 2" key="1">
    <citation type="submission" date="2018-01" db="EMBL/GenBank/DDBJ databases">
        <title>Draft genome of the strawberry crown rot pathogen Phytophthora cactorum.</title>
        <authorList>
            <person name="Armitage A.D."/>
            <person name="Lysoe E."/>
            <person name="Nellist C.F."/>
            <person name="Harrison R.J."/>
            <person name="Brurberg M.B."/>
        </authorList>
    </citation>
    <scope>NUCLEOTIDE SEQUENCE [LARGE SCALE GENOMIC DNA]</scope>
    <source>
        <strain evidence="1 2">10300</strain>
    </source>
</reference>
<dbReference type="Proteomes" id="UP000251314">
    <property type="component" value="Unassembled WGS sequence"/>
</dbReference>
<dbReference type="EMBL" id="MJFZ01002653">
    <property type="protein sequence ID" value="RAW20584.1"/>
    <property type="molecule type" value="Genomic_DNA"/>
</dbReference>
<evidence type="ECO:0008006" key="3">
    <source>
        <dbReference type="Google" id="ProtNLM"/>
    </source>
</evidence>